<keyword evidence="2 9" id="KW-0378">Hydrolase</keyword>
<evidence type="ECO:0000259" key="7">
    <source>
        <dbReference type="Pfam" id="PF00710"/>
    </source>
</evidence>
<feature type="active site" description="O-isoaspartyl threonine intermediate" evidence="4">
    <location>
        <position position="28"/>
    </location>
</feature>
<comment type="similarity">
    <text evidence="1 6">Belongs to the asparaginase 1 family.</text>
</comment>
<name>A0A381DJ38_9BACT</name>
<dbReference type="AlphaFoldDB" id="A0A381DJ38"/>
<dbReference type="InterPro" id="IPR027474">
    <property type="entry name" value="L-asparaginase_N"/>
</dbReference>
<dbReference type="Gene3D" id="3.40.50.1170">
    <property type="entry name" value="L-asparaginase, N-terminal domain"/>
    <property type="match status" value="1"/>
</dbReference>
<dbReference type="RefSeq" id="WP_089183081.1">
    <property type="nucleotide sequence ID" value="NZ_CP043427.1"/>
</dbReference>
<feature type="binding site" evidence="5">
    <location>
        <begin position="107"/>
        <end position="108"/>
    </location>
    <ligand>
        <name>substrate</name>
    </ligand>
</feature>
<proteinExistence type="inferred from homology"/>
<dbReference type="Proteomes" id="UP000254920">
    <property type="component" value="Unassembled WGS sequence"/>
</dbReference>
<dbReference type="PROSITE" id="PS00144">
    <property type="entry name" value="ASN_GLN_ASE_1"/>
    <property type="match status" value="1"/>
</dbReference>
<evidence type="ECO:0000313" key="9">
    <source>
        <dbReference type="EMBL" id="SUX10698.1"/>
    </source>
</evidence>
<organism evidence="9 10">
    <name type="scientific">Campylobacter sputorum subsp. sputorum</name>
    <dbReference type="NCBI Taxonomy" id="32024"/>
    <lineage>
        <taxon>Bacteria</taxon>
        <taxon>Pseudomonadati</taxon>
        <taxon>Campylobacterota</taxon>
        <taxon>Epsilonproteobacteria</taxon>
        <taxon>Campylobacterales</taxon>
        <taxon>Campylobacteraceae</taxon>
        <taxon>Campylobacter</taxon>
    </lineage>
</organism>
<dbReference type="InterPro" id="IPR020827">
    <property type="entry name" value="Asparaginase/glutaminase_AS1"/>
</dbReference>
<dbReference type="PROSITE" id="PS51732">
    <property type="entry name" value="ASN_GLN_ASE_3"/>
    <property type="match status" value="1"/>
</dbReference>
<evidence type="ECO:0000256" key="6">
    <source>
        <dbReference type="RuleBase" id="RU004456"/>
    </source>
</evidence>
<dbReference type="InterPro" id="IPR036152">
    <property type="entry name" value="Asp/glu_Ase-like_sf"/>
</dbReference>
<dbReference type="NCBIfam" id="TIGR00520">
    <property type="entry name" value="asnASE_II"/>
    <property type="match status" value="1"/>
</dbReference>
<dbReference type="EMBL" id="UFVD01000001">
    <property type="protein sequence ID" value="SUX10698.1"/>
    <property type="molecule type" value="Genomic_DNA"/>
</dbReference>
<evidence type="ECO:0000313" key="10">
    <source>
        <dbReference type="Proteomes" id="UP000254920"/>
    </source>
</evidence>
<feature type="binding site" evidence="5">
    <location>
        <position position="74"/>
    </location>
    <ligand>
        <name>substrate</name>
    </ligand>
</feature>
<evidence type="ECO:0000256" key="1">
    <source>
        <dbReference type="ARBA" id="ARBA00010518"/>
    </source>
</evidence>
<evidence type="ECO:0000256" key="2">
    <source>
        <dbReference type="ARBA" id="ARBA00022801"/>
    </source>
</evidence>
<evidence type="ECO:0000259" key="8">
    <source>
        <dbReference type="Pfam" id="PF17763"/>
    </source>
</evidence>
<dbReference type="Pfam" id="PF00710">
    <property type="entry name" value="Asparaginase"/>
    <property type="match status" value="1"/>
</dbReference>
<dbReference type="InterPro" id="IPR027473">
    <property type="entry name" value="L-asparaginase_C"/>
</dbReference>
<dbReference type="OrthoDB" id="9788068at2"/>
<dbReference type="GeneID" id="93091333"/>
<sequence>MRKFLLILLLCVGGFAKPNVYILATGGTIAGVAKSNTDKEYKAGTIGVEQLISAVPEIKNLANVKGEQFINIPSTNMNPEIWLNLAKKINTLLNRDDVDGIVVTHGTDTMEETAYFLNLTIKSKKPVVLVGAMRPATAMSADGVLNLYNAVGVASDKNSFARGVMVVMNNEIHQARDVTKTNTSDVATFKSLNFGKIGSVNYAKVEFTSEFNKKHTINSDFDIMKLDKLPQVDIIYAYAGDSDKFIKTAIDSGSKGIILAGMGNGNPSKIVWDALAKASKNAIAVVRSSRVGSGSTSQNSVINDKKFNFITADNLNPQKARVLLMLALSKTQNTNEIQKIFDTH</sequence>
<dbReference type="PRINTS" id="PR00139">
    <property type="entry name" value="ASNGLNASE"/>
</dbReference>
<protein>
    <recommendedName>
        <fullName evidence="3">L-asparagine amidohydrolase</fullName>
    </recommendedName>
</protein>
<dbReference type="SUPFAM" id="SSF53774">
    <property type="entry name" value="Glutaminase/Asparaginase"/>
    <property type="match status" value="1"/>
</dbReference>
<dbReference type="PIRSF" id="PIRSF001220">
    <property type="entry name" value="L-ASNase_gatD"/>
    <property type="match status" value="1"/>
</dbReference>
<accession>A0A381DJ38</accession>
<dbReference type="InterPro" id="IPR006034">
    <property type="entry name" value="Asparaginase/glutaminase-like"/>
</dbReference>
<dbReference type="PANTHER" id="PTHR11707:SF28">
    <property type="entry name" value="60 KDA LYSOPHOSPHOLIPASE"/>
    <property type="match status" value="1"/>
</dbReference>
<dbReference type="InterPro" id="IPR037152">
    <property type="entry name" value="L-asparaginase_N_sf"/>
</dbReference>
<dbReference type="InterPro" id="IPR004550">
    <property type="entry name" value="AsnASE_II"/>
</dbReference>
<dbReference type="GO" id="GO:0006528">
    <property type="term" value="P:asparagine metabolic process"/>
    <property type="evidence" value="ECO:0007669"/>
    <property type="project" value="InterPro"/>
</dbReference>
<feature type="domain" description="Asparaginase/glutaminase C-terminal" evidence="8">
    <location>
        <begin position="231"/>
        <end position="341"/>
    </location>
</feature>
<dbReference type="InterPro" id="IPR027475">
    <property type="entry name" value="Asparaginase/glutaminase_AS2"/>
</dbReference>
<dbReference type="PROSITE" id="PS00917">
    <property type="entry name" value="ASN_GLN_ASE_2"/>
    <property type="match status" value="1"/>
</dbReference>
<dbReference type="GO" id="GO:0004067">
    <property type="term" value="F:asparaginase activity"/>
    <property type="evidence" value="ECO:0007669"/>
    <property type="project" value="UniProtKB-UniRule"/>
</dbReference>
<evidence type="ECO:0000256" key="5">
    <source>
        <dbReference type="PIRSR" id="PIRSR001220-2"/>
    </source>
</evidence>
<dbReference type="Pfam" id="PF17763">
    <property type="entry name" value="Asparaginase_C"/>
    <property type="match status" value="1"/>
</dbReference>
<dbReference type="Gene3D" id="3.40.50.40">
    <property type="match status" value="1"/>
</dbReference>
<dbReference type="SMART" id="SM00870">
    <property type="entry name" value="Asparaginase"/>
    <property type="match status" value="1"/>
</dbReference>
<feature type="domain" description="L-asparaginase N-terminal" evidence="7">
    <location>
        <begin position="19"/>
        <end position="210"/>
    </location>
</feature>
<dbReference type="InterPro" id="IPR040919">
    <property type="entry name" value="Asparaginase_C"/>
</dbReference>
<reference evidence="9 10" key="1">
    <citation type="submission" date="2018-06" db="EMBL/GenBank/DDBJ databases">
        <authorList>
            <consortium name="Pathogen Informatics"/>
            <person name="Doyle S."/>
        </authorList>
    </citation>
    <scope>NUCLEOTIDE SEQUENCE [LARGE SCALE GENOMIC DNA]</scope>
    <source>
        <strain evidence="9 10">NCTC12475</strain>
    </source>
</reference>
<dbReference type="PANTHER" id="PTHR11707">
    <property type="entry name" value="L-ASPARAGINASE"/>
    <property type="match status" value="1"/>
</dbReference>
<dbReference type="FunFam" id="3.40.50.1170:FF:000001">
    <property type="entry name" value="L-asparaginase 2"/>
    <property type="match status" value="1"/>
</dbReference>
<dbReference type="PIRSF" id="PIRSF500176">
    <property type="entry name" value="L_ASNase"/>
    <property type="match status" value="1"/>
</dbReference>
<evidence type="ECO:0000256" key="3">
    <source>
        <dbReference type="ARBA" id="ARBA00030414"/>
    </source>
</evidence>
<dbReference type="CDD" id="cd08964">
    <property type="entry name" value="L-asparaginase_II"/>
    <property type="match status" value="1"/>
</dbReference>
<gene>
    <name evidence="9" type="primary">ansA_2</name>
    <name evidence="9" type="ORF">NCTC12475_00905</name>
</gene>
<keyword evidence="10" id="KW-1185">Reference proteome</keyword>
<evidence type="ECO:0000256" key="4">
    <source>
        <dbReference type="PIRSR" id="PIRSR001220-1"/>
    </source>
</evidence>
<dbReference type="STRING" id="32024.GCA_000788295_01844"/>